<proteinExistence type="evidence at transcript level"/>
<name>V5HAH2_IXORI</name>
<dbReference type="InterPro" id="IPR036880">
    <property type="entry name" value="Kunitz_BPTI_sf"/>
</dbReference>
<protein>
    <submittedName>
        <fullName evidence="2">Putative tick kunitz 53</fullName>
    </submittedName>
</protein>
<dbReference type="SUPFAM" id="SSF57362">
    <property type="entry name" value="BPTI-like"/>
    <property type="match status" value="1"/>
</dbReference>
<evidence type="ECO:0000256" key="1">
    <source>
        <dbReference type="SAM" id="SignalP"/>
    </source>
</evidence>
<accession>V5HAH2</accession>
<dbReference type="Gene3D" id="4.10.410.10">
    <property type="entry name" value="Pancreatic trypsin inhibitor Kunitz domain"/>
    <property type="match status" value="1"/>
</dbReference>
<dbReference type="AlphaFoldDB" id="V5HAH2"/>
<dbReference type="PROSITE" id="PS51257">
    <property type="entry name" value="PROKAR_LIPOPROTEIN"/>
    <property type="match status" value="1"/>
</dbReference>
<organism evidence="2">
    <name type="scientific">Ixodes ricinus</name>
    <name type="common">Common tick</name>
    <name type="synonym">Acarus ricinus</name>
    <dbReference type="NCBI Taxonomy" id="34613"/>
    <lineage>
        <taxon>Eukaryota</taxon>
        <taxon>Metazoa</taxon>
        <taxon>Ecdysozoa</taxon>
        <taxon>Arthropoda</taxon>
        <taxon>Chelicerata</taxon>
        <taxon>Arachnida</taxon>
        <taxon>Acari</taxon>
        <taxon>Parasitiformes</taxon>
        <taxon>Ixodida</taxon>
        <taxon>Ixodoidea</taxon>
        <taxon>Ixodidae</taxon>
        <taxon>Ixodinae</taxon>
        <taxon>Ixodes</taxon>
    </lineage>
</organism>
<keyword evidence="1" id="KW-0732">Signal</keyword>
<evidence type="ECO:0000313" key="2">
    <source>
        <dbReference type="EMBL" id="JAB71812.1"/>
    </source>
</evidence>
<reference evidence="2" key="1">
    <citation type="journal article" date="2015" name="Sci. Rep.">
        <title>Tissue- and time-dependent transcription in Ixodes ricinus salivary glands and midguts when blood feeding on the vertebrate host.</title>
        <authorList>
            <person name="Kotsyfakis M."/>
            <person name="Schwarz A."/>
            <person name="Erhart J."/>
            <person name="Ribeiro J.M."/>
        </authorList>
    </citation>
    <scope>NUCLEOTIDE SEQUENCE</scope>
    <source>
        <tissue evidence="2">Salivary gland and midgut</tissue>
    </source>
</reference>
<sequence length="93" mass="10204">MKVTIAALFFLASLSCGIAALREDQCRRPLPSSSCLGGFVTTIFFFSDLTDQCESYAGCDTGEHLFGSWGDCVRKCPYGKHHPPGMQESGRKY</sequence>
<feature type="chain" id="PRO_5004735190" evidence="1">
    <location>
        <begin position="21"/>
        <end position="93"/>
    </location>
</feature>
<dbReference type="GO" id="GO:0004867">
    <property type="term" value="F:serine-type endopeptidase inhibitor activity"/>
    <property type="evidence" value="ECO:0007669"/>
    <property type="project" value="InterPro"/>
</dbReference>
<dbReference type="EMBL" id="GANP01012656">
    <property type="protein sequence ID" value="JAB71812.1"/>
    <property type="molecule type" value="mRNA"/>
</dbReference>
<feature type="signal peptide" evidence="1">
    <location>
        <begin position="1"/>
        <end position="20"/>
    </location>
</feature>
<feature type="non-terminal residue" evidence="2">
    <location>
        <position position="93"/>
    </location>
</feature>